<gene>
    <name evidence="1" type="ORF">SAMN05660236_2450</name>
</gene>
<evidence type="ECO:0000313" key="1">
    <source>
        <dbReference type="EMBL" id="SKC65744.1"/>
    </source>
</evidence>
<name>A0A1T5KPR2_9BACT</name>
<dbReference type="InterPro" id="IPR009003">
    <property type="entry name" value="Peptidase_S1_PA"/>
</dbReference>
<protein>
    <recommendedName>
        <fullName evidence="3">Trypsin-like peptidase domain-containing protein</fullName>
    </recommendedName>
</protein>
<dbReference type="InterPro" id="IPR027417">
    <property type="entry name" value="P-loop_NTPase"/>
</dbReference>
<dbReference type="OrthoDB" id="9757917at2"/>
<accession>A0A1T5KPR2</accession>
<dbReference type="Proteomes" id="UP000190961">
    <property type="component" value="Unassembled WGS sequence"/>
</dbReference>
<dbReference type="Gene3D" id="3.40.50.300">
    <property type="entry name" value="P-loop containing nucleotide triphosphate hydrolases"/>
    <property type="match status" value="1"/>
</dbReference>
<dbReference type="STRING" id="688867.SAMN05660236_2450"/>
<keyword evidence="2" id="KW-1185">Reference proteome</keyword>
<dbReference type="RefSeq" id="WP_079686903.1">
    <property type="nucleotide sequence ID" value="NZ_FUZU01000001.1"/>
</dbReference>
<evidence type="ECO:0000313" key="2">
    <source>
        <dbReference type="Proteomes" id="UP000190961"/>
    </source>
</evidence>
<proteinExistence type="predicted"/>
<dbReference type="EMBL" id="FUZU01000001">
    <property type="protein sequence ID" value="SKC65744.1"/>
    <property type="molecule type" value="Genomic_DNA"/>
</dbReference>
<organism evidence="1 2">
    <name type="scientific">Ohtaekwangia koreensis</name>
    <dbReference type="NCBI Taxonomy" id="688867"/>
    <lineage>
        <taxon>Bacteria</taxon>
        <taxon>Pseudomonadati</taxon>
        <taxon>Bacteroidota</taxon>
        <taxon>Cytophagia</taxon>
        <taxon>Cytophagales</taxon>
        <taxon>Fulvivirgaceae</taxon>
        <taxon>Ohtaekwangia</taxon>
    </lineage>
</organism>
<dbReference type="AlphaFoldDB" id="A0A1T5KPR2"/>
<reference evidence="1 2" key="1">
    <citation type="submission" date="2017-02" db="EMBL/GenBank/DDBJ databases">
        <authorList>
            <person name="Peterson S.W."/>
        </authorList>
    </citation>
    <scope>NUCLEOTIDE SEQUENCE [LARGE SCALE GENOMIC DNA]</scope>
    <source>
        <strain evidence="1 2">DSM 25262</strain>
    </source>
</reference>
<dbReference type="SUPFAM" id="SSF52540">
    <property type="entry name" value="P-loop containing nucleoside triphosphate hydrolases"/>
    <property type="match status" value="1"/>
</dbReference>
<sequence length="486" mass="54740">MPTIEQLYDDHAVRIICNGFEGSGCVVQPLASDFTYIFTAKHCLTETDKCNKEDIKVFRYLETDPIAEVLDVHLHQDLDIAIIVLKRISNLQTTRMAKAAKGSEVVIYGYPLLLKGKAEPRQNVMCRISFVRSTMFEITSEIVQFTFENAMPETIRGLSGSGIFVEQSGSLFLVGVLFKLKGKDGAYSSLCAYDIPVFEKFLVDSKLPPLELDDFSTVSKDYSLLNNVFSISFTSGSGKYYHERTVDAIFKNYLANPKNIWVSGHSGVGKTLLVLRNLSIENKKAKHIDLTCSVSGNIEDYFHYINNEIIAQCSLTLPSTKHNVFEKISDNLCQITNNEDIIIFVDEVPISVKEKFYDFLASFIKVSERYANLNKSNNKVKWIICTRINPTVHLLSGDENHPNKIKAHKNFIFKNFDLWTDDELSSLLELLQSALNFSISFKSANEMIRTSEGLPGRLKSIVERVILEGGSVFDAISMIKSEGYSI</sequence>
<evidence type="ECO:0008006" key="3">
    <source>
        <dbReference type="Google" id="ProtNLM"/>
    </source>
</evidence>
<dbReference type="SUPFAM" id="SSF50494">
    <property type="entry name" value="Trypsin-like serine proteases"/>
    <property type="match status" value="1"/>
</dbReference>